<keyword evidence="10" id="KW-1185">Reference proteome</keyword>
<keyword evidence="3 7" id="KW-0812">Transmembrane</keyword>
<feature type="transmembrane region" description="Helical" evidence="7">
    <location>
        <begin position="107"/>
        <end position="128"/>
    </location>
</feature>
<feature type="transmembrane region" description="Helical" evidence="7">
    <location>
        <begin position="12"/>
        <end position="34"/>
    </location>
</feature>
<dbReference type="PANTHER" id="PTHR23504">
    <property type="entry name" value="MAJOR FACILITATOR SUPERFAMILY DOMAIN-CONTAINING PROTEIN 10"/>
    <property type="match status" value="1"/>
</dbReference>
<feature type="transmembrane region" description="Helical" evidence="7">
    <location>
        <begin position="378"/>
        <end position="399"/>
    </location>
</feature>
<feature type="region of interest" description="Disordered" evidence="6">
    <location>
        <begin position="542"/>
        <end position="561"/>
    </location>
</feature>
<dbReference type="InterPro" id="IPR036259">
    <property type="entry name" value="MFS_trans_sf"/>
</dbReference>
<evidence type="ECO:0000256" key="2">
    <source>
        <dbReference type="ARBA" id="ARBA00022448"/>
    </source>
</evidence>
<feature type="domain" description="Major facilitator superfamily (MFS) profile" evidence="8">
    <location>
        <begin position="1"/>
        <end position="470"/>
    </location>
</feature>
<reference evidence="9" key="1">
    <citation type="submission" date="2021-03" db="EMBL/GenBank/DDBJ databases">
        <title>Comparative genomics and phylogenomic investigation of the class Geoglossomycetes provide insights into ecological specialization and systematics.</title>
        <authorList>
            <person name="Melie T."/>
            <person name="Pirro S."/>
            <person name="Miller A.N."/>
            <person name="Quandt A."/>
        </authorList>
    </citation>
    <scope>NUCLEOTIDE SEQUENCE</scope>
    <source>
        <strain evidence="9">GBOQ0MN5Z8</strain>
    </source>
</reference>
<dbReference type="GO" id="GO:0022857">
    <property type="term" value="F:transmembrane transporter activity"/>
    <property type="evidence" value="ECO:0007669"/>
    <property type="project" value="InterPro"/>
</dbReference>
<organism evidence="9 10">
    <name type="scientific">Glutinoglossum americanum</name>
    <dbReference type="NCBI Taxonomy" id="1670608"/>
    <lineage>
        <taxon>Eukaryota</taxon>
        <taxon>Fungi</taxon>
        <taxon>Dikarya</taxon>
        <taxon>Ascomycota</taxon>
        <taxon>Pezizomycotina</taxon>
        <taxon>Geoglossomycetes</taxon>
        <taxon>Geoglossales</taxon>
        <taxon>Geoglossaceae</taxon>
        <taxon>Glutinoglossum</taxon>
    </lineage>
</organism>
<evidence type="ECO:0000313" key="10">
    <source>
        <dbReference type="Proteomes" id="UP000698800"/>
    </source>
</evidence>
<feature type="transmembrane region" description="Helical" evidence="7">
    <location>
        <begin position="46"/>
        <end position="63"/>
    </location>
</feature>
<name>A0A9P8L4R5_9PEZI</name>
<evidence type="ECO:0000256" key="7">
    <source>
        <dbReference type="SAM" id="Phobius"/>
    </source>
</evidence>
<feature type="region of interest" description="Disordered" evidence="6">
    <location>
        <begin position="474"/>
        <end position="513"/>
    </location>
</feature>
<dbReference type="GO" id="GO:0016020">
    <property type="term" value="C:membrane"/>
    <property type="evidence" value="ECO:0007669"/>
    <property type="project" value="UniProtKB-SubCell"/>
</dbReference>
<dbReference type="PANTHER" id="PTHR23504:SF8">
    <property type="entry name" value="TRANSPORTER, PUTATIVE (AFU_ORTHOLOGUE AFUA_1G03730)-RELATED"/>
    <property type="match status" value="1"/>
</dbReference>
<feature type="transmembrane region" description="Helical" evidence="7">
    <location>
        <begin position="148"/>
        <end position="170"/>
    </location>
</feature>
<evidence type="ECO:0000256" key="1">
    <source>
        <dbReference type="ARBA" id="ARBA00004141"/>
    </source>
</evidence>
<keyword evidence="2" id="KW-0813">Transport</keyword>
<evidence type="ECO:0000256" key="4">
    <source>
        <dbReference type="ARBA" id="ARBA00022989"/>
    </source>
</evidence>
<dbReference type="Proteomes" id="UP000698800">
    <property type="component" value="Unassembled WGS sequence"/>
</dbReference>
<evidence type="ECO:0000256" key="3">
    <source>
        <dbReference type="ARBA" id="ARBA00022692"/>
    </source>
</evidence>
<protein>
    <recommendedName>
        <fullName evidence="8">Major facilitator superfamily (MFS) profile domain-containing protein</fullName>
    </recommendedName>
</protein>
<dbReference type="Gene3D" id="1.20.1250.20">
    <property type="entry name" value="MFS general substrate transporter like domains"/>
    <property type="match status" value="1"/>
</dbReference>
<dbReference type="PROSITE" id="PS50850">
    <property type="entry name" value="MFS"/>
    <property type="match status" value="1"/>
</dbReference>
<proteinExistence type="predicted"/>
<evidence type="ECO:0000259" key="8">
    <source>
        <dbReference type="PROSITE" id="PS50850"/>
    </source>
</evidence>
<evidence type="ECO:0000256" key="5">
    <source>
        <dbReference type="ARBA" id="ARBA00023136"/>
    </source>
</evidence>
<gene>
    <name evidence="9" type="ORF">FGG08_002144</name>
</gene>
<evidence type="ECO:0000256" key="6">
    <source>
        <dbReference type="SAM" id="MobiDB-lite"/>
    </source>
</evidence>
<comment type="subcellular location">
    <subcellularLocation>
        <location evidence="1">Membrane</location>
        <topology evidence="1">Multi-pass membrane protein</topology>
    </subcellularLocation>
</comment>
<feature type="compositionally biased region" description="Basic residues" evidence="6">
    <location>
        <begin position="551"/>
        <end position="561"/>
    </location>
</feature>
<feature type="region of interest" description="Disordered" evidence="6">
    <location>
        <begin position="196"/>
        <end position="223"/>
    </location>
</feature>
<feature type="transmembrane region" description="Helical" evidence="7">
    <location>
        <begin position="315"/>
        <end position="336"/>
    </location>
</feature>
<dbReference type="Pfam" id="PF07690">
    <property type="entry name" value="MFS_1"/>
    <property type="match status" value="1"/>
</dbReference>
<feature type="transmembrane region" description="Helical" evidence="7">
    <location>
        <begin position="445"/>
        <end position="466"/>
    </location>
</feature>
<feature type="transmembrane region" description="Helical" evidence="7">
    <location>
        <begin position="342"/>
        <end position="366"/>
    </location>
</feature>
<keyword evidence="4 7" id="KW-1133">Transmembrane helix</keyword>
<dbReference type="OrthoDB" id="10262656at2759"/>
<dbReference type="AlphaFoldDB" id="A0A9P8L4R5"/>
<comment type="caution">
    <text evidence="9">The sequence shown here is derived from an EMBL/GenBank/DDBJ whole genome shotgun (WGS) entry which is preliminary data.</text>
</comment>
<accession>A0A9P8L4R5</accession>
<dbReference type="InterPro" id="IPR020846">
    <property type="entry name" value="MFS_dom"/>
</dbReference>
<dbReference type="SUPFAM" id="SSF103473">
    <property type="entry name" value="MFS general substrate transporter"/>
    <property type="match status" value="1"/>
</dbReference>
<sequence>MVESFGIPKNHVAFYAGATSAIFSLCQCFTAVIWGRTSDIYGRKPAILVGLSSTMLATILFGFSRSLAMAMVVRAFAGLGNGNVGIIRTSVAEMVPQKELQPRAFSVMPLVWTIGSIFGPGFGGFLANPVERHPDLFGGNRFFKTFPYALPNLVTGGLFLVGLVTGVLFMKETLETRKHRRDYGLELGEKLVGLFRRDPQHGRRGGGTADETTSLLSGTPPPRLTAVEDEEFHRVSSKHPSAKPTQSRPGFREVFSRQSAINLVAYSMLSMHSVSSDQLLPIFMHHPPQSHTPDNPDFRLPFKFAGGFGLNSQRIGFLFTLYGVCGMLAQFLIFPAVARRFGVLNCLKVCVSTFPIIYFLTPFTALISPGTTQQATMFALMLVKCVCVIFAFPCSTILLTNSAVSLQILGTLNGFATSIAAIGRAIGPAIGGCTFTLGVELGYVILPWWTITALSICGAVPVWMLVEMDGFGDSESESDSDSQGSVGYIDGDPECRKTSHVPQREASPDQNEQRHRMRVALFGPGGNAFVRADEDEFAIEDEGSPVSSVAGRKRSSSRTRRMSAPIGWGGILPVGPRRERRMSSAIAQCNNGSLI</sequence>
<dbReference type="EMBL" id="JAGHQL010000030">
    <property type="protein sequence ID" value="KAH0543583.1"/>
    <property type="molecule type" value="Genomic_DNA"/>
</dbReference>
<feature type="compositionally biased region" description="Basic and acidic residues" evidence="6">
    <location>
        <begin position="493"/>
        <end position="513"/>
    </location>
</feature>
<evidence type="ECO:0000313" key="9">
    <source>
        <dbReference type="EMBL" id="KAH0543583.1"/>
    </source>
</evidence>
<dbReference type="InterPro" id="IPR011701">
    <property type="entry name" value="MFS"/>
</dbReference>
<keyword evidence="5 7" id="KW-0472">Membrane</keyword>